<feature type="compositionally biased region" description="Acidic residues" evidence="1">
    <location>
        <begin position="14"/>
        <end position="39"/>
    </location>
</feature>
<feature type="compositionally biased region" description="Low complexity" evidence="1">
    <location>
        <begin position="1"/>
        <end position="13"/>
    </location>
</feature>
<keyword evidence="4" id="KW-1185">Reference proteome</keyword>
<dbReference type="InterPro" id="IPR043763">
    <property type="entry name" value="DUF5709"/>
</dbReference>
<gene>
    <name evidence="3" type="ORF">SAMN04324258_1222</name>
</gene>
<dbReference type="Pfam" id="PF18970">
    <property type="entry name" value="DUF5709"/>
    <property type="match status" value="1"/>
</dbReference>
<dbReference type="RefSeq" id="WP_079572475.1">
    <property type="nucleotide sequence ID" value="NZ_FUZQ01000002.1"/>
</dbReference>
<accession>A0A1T5JBF0</accession>
<proteinExistence type="predicted"/>
<evidence type="ECO:0000313" key="4">
    <source>
        <dbReference type="Proteomes" id="UP000189777"/>
    </source>
</evidence>
<dbReference type="EMBL" id="FUZQ01000002">
    <property type="protein sequence ID" value="SKC48612.1"/>
    <property type="molecule type" value="Genomic_DNA"/>
</dbReference>
<reference evidence="3 4" key="1">
    <citation type="submission" date="2017-02" db="EMBL/GenBank/DDBJ databases">
        <authorList>
            <person name="Peterson S.W."/>
        </authorList>
    </citation>
    <scope>NUCLEOTIDE SEQUENCE [LARGE SCALE GENOMIC DNA]</scope>
    <source>
        <strain evidence="3 4">DSM 21481</strain>
    </source>
</reference>
<evidence type="ECO:0000256" key="1">
    <source>
        <dbReference type="SAM" id="MobiDB-lite"/>
    </source>
</evidence>
<protein>
    <recommendedName>
        <fullName evidence="2">DUF5709 domain-containing protein</fullName>
    </recommendedName>
</protein>
<dbReference type="Proteomes" id="UP000189777">
    <property type="component" value="Unassembled WGS sequence"/>
</dbReference>
<dbReference type="AlphaFoldDB" id="A0A1T5JBF0"/>
<sequence length="138" mass="15132">MTQETPGTTPDPETGAEGDEDQLPQEDTLGDPDLDDVLDEGYSPLERSRSNHWGETAWEESAGEPLDRRLAEEQPDDWDRDPLDRPDTTRAGRLAEDRDADPDDEGGVRDNDIYGEDAGIDGAGASAEEAAVHWVEEP</sequence>
<dbReference type="OrthoDB" id="3212066at2"/>
<dbReference type="STRING" id="526729.SAMN04324258_1222"/>
<feature type="domain" description="DUF5709" evidence="2">
    <location>
        <begin position="88"/>
        <end position="137"/>
    </location>
</feature>
<organism evidence="3 4">
    <name type="scientific">Krasilnikoviella flava</name>
    <dbReference type="NCBI Taxonomy" id="526729"/>
    <lineage>
        <taxon>Bacteria</taxon>
        <taxon>Bacillati</taxon>
        <taxon>Actinomycetota</taxon>
        <taxon>Actinomycetes</taxon>
        <taxon>Micrococcales</taxon>
        <taxon>Promicromonosporaceae</taxon>
        <taxon>Krasilnikoviella</taxon>
    </lineage>
</organism>
<evidence type="ECO:0000259" key="2">
    <source>
        <dbReference type="Pfam" id="PF18970"/>
    </source>
</evidence>
<evidence type="ECO:0000313" key="3">
    <source>
        <dbReference type="EMBL" id="SKC48612.1"/>
    </source>
</evidence>
<feature type="compositionally biased region" description="Basic and acidic residues" evidence="1">
    <location>
        <begin position="80"/>
        <end position="97"/>
    </location>
</feature>
<name>A0A1T5JBF0_9MICO</name>
<feature type="region of interest" description="Disordered" evidence="1">
    <location>
        <begin position="1"/>
        <end position="138"/>
    </location>
</feature>